<dbReference type="EMBL" id="KV892180">
    <property type="protein sequence ID" value="OON21318.1"/>
    <property type="molecule type" value="Genomic_DNA"/>
</dbReference>
<gene>
    <name evidence="1" type="ORF">X801_02783</name>
</gene>
<name>A0A1S8X3N9_OPIVI</name>
<organism evidence="1 2">
    <name type="scientific">Opisthorchis viverrini</name>
    <name type="common">Southeast Asian liver fluke</name>
    <dbReference type="NCBI Taxonomy" id="6198"/>
    <lineage>
        <taxon>Eukaryota</taxon>
        <taxon>Metazoa</taxon>
        <taxon>Spiralia</taxon>
        <taxon>Lophotrochozoa</taxon>
        <taxon>Platyhelminthes</taxon>
        <taxon>Trematoda</taxon>
        <taxon>Digenea</taxon>
        <taxon>Opisthorchiida</taxon>
        <taxon>Opisthorchiata</taxon>
        <taxon>Opisthorchiidae</taxon>
        <taxon>Opisthorchis</taxon>
    </lineage>
</organism>
<dbReference type="Proteomes" id="UP000243686">
    <property type="component" value="Unassembled WGS sequence"/>
</dbReference>
<accession>A0A1S8X3N9</accession>
<protein>
    <submittedName>
        <fullName evidence="1">Uncharacterized protein</fullName>
    </submittedName>
</protein>
<sequence length="147" mass="16720">MSVSDPEQYWRPNININESVDSAHDNKKNLMRPMYDLFWPVTSKQAIESKTMSLNNKRKASSGLIVICANVTEHYDTLLQARHKRELEEWFKLCAKMKLETIEPVSSTRLSRPPNSPDTEIVGTLVSCNTVVDIDSFYGILVSTISN</sequence>
<proteinExistence type="predicted"/>
<reference evidence="1 2" key="1">
    <citation type="submission" date="2015-03" db="EMBL/GenBank/DDBJ databases">
        <title>Draft genome of the nematode, Opisthorchis viverrini.</title>
        <authorList>
            <person name="Mitreva M."/>
        </authorList>
    </citation>
    <scope>NUCLEOTIDE SEQUENCE [LARGE SCALE GENOMIC DNA]</scope>
    <source>
        <strain evidence="1">Khon Kaen</strain>
    </source>
</reference>
<evidence type="ECO:0000313" key="2">
    <source>
        <dbReference type="Proteomes" id="UP000243686"/>
    </source>
</evidence>
<dbReference type="AlphaFoldDB" id="A0A1S8X3N9"/>
<keyword evidence="2" id="KW-1185">Reference proteome</keyword>
<evidence type="ECO:0000313" key="1">
    <source>
        <dbReference type="EMBL" id="OON21318.1"/>
    </source>
</evidence>